<dbReference type="InterPro" id="IPR036291">
    <property type="entry name" value="NAD(P)-bd_dom_sf"/>
</dbReference>
<dbReference type="EMBL" id="JAPNTZ010000006">
    <property type="protein sequence ID" value="MCY1139746.1"/>
    <property type="molecule type" value="Genomic_DNA"/>
</dbReference>
<reference evidence="5" key="1">
    <citation type="submission" date="2022-11" db="EMBL/GenBank/DDBJ databases">
        <authorList>
            <person name="Somphong A."/>
            <person name="Phongsopitanun W."/>
        </authorList>
    </citation>
    <scope>NUCLEOTIDE SEQUENCE</scope>
    <source>
        <strain evidence="5">Pm04-4</strain>
    </source>
</reference>
<evidence type="ECO:0000313" key="6">
    <source>
        <dbReference type="Proteomes" id="UP001151002"/>
    </source>
</evidence>
<sequence>MARIAVTGGSGKLGRAVVKDLLDHGQQVVNLDAAASDGSYVKVDLTDFGQVVGALTAVDDRYDGIDAVVHLAAIPAPGLRPNAAIFHNNVPATYNVFEAARVAGIKTVVWASSETVLGLPFESTPPPYLPADENYEARPNSAYSLGKHLEEQMAAQFCRWDPELTMIGLRFSNVMEPHDYEAFPSYDADPHLRSWNAWGYIDARDGAQAVRKALTYREPGVEIFVIANADTVMSRPSAALAAEVFPDLPITKELGEHETLLSIDKARRLLGYEPEFSWRTKA</sequence>
<keyword evidence="2" id="KW-0560">Oxidoreductase</keyword>
<dbReference type="SUPFAM" id="SSF51735">
    <property type="entry name" value="NAD(P)-binding Rossmann-fold domains"/>
    <property type="match status" value="1"/>
</dbReference>
<evidence type="ECO:0000259" key="4">
    <source>
        <dbReference type="Pfam" id="PF01370"/>
    </source>
</evidence>
<dbReference type="InterPro" id="IPR001509">
    <property type="entry name" value="Epimerase_deHydtase"/>
</dbReference>
<evidence type="ECO:0000313" key="5">
    <source>
        <dbReference type="EMBL" id="MCY1139746.1"/>
    </source>
</evidence>
<accession>A0ABT4AZS7</accession>
<dbReference type="RefSeq" id="WP_267563900.1">
    <property type="nucleotide sequence ID" value="NZ_JAPNTZ010000006.1"/>
</dbReference>
<dbReference type="PANTHER" id="PTHR43103:SF5">
    <property type="entry name" value="4-EPIMERASE, PUTATIVE (AFU_ORTHOLOGUE AFUA_7G00360)-RELATED"/>
    <property type="match status" value="1"/>
</dbReference>
<keyword evidence="3" id="KW-0520">NAD</keyword>
<name>A0ABT4AZS7_9ACTN</name>
<dbReference type="Gene3D" id="3.40.50.720">
    <property type="entry name" value="NAD(P)-binding Rossmann-like Domain"/>
    <property type="match status" value="1"/>
</dbReference>
<evidence type="ECO:0000256" key="3">
    <source>
        <dbReference type="ARBA" id="ARBA00023027"/>
    </source>
</evidence>
<comment type="similarity">
    <text evidence="1">Belongs to the NAD(P)-dependent epimerase/dehydratase family.</text>
</comment>
<keyword evidence="6" id="KW-1185">Reference proteome</keyword>
<protein>
    <submittedName>
        <fullName evidence="5">NAD(P)-dependent oxidoreductase</fullName>
    </submittedName>
</protein>
<evidence type="ECO:0000256" key="2">
    <source>
        <dbReference type="ARBA" id="ARBA00023002"/>
    </source>
</evidence>
<feature type="domain" description="NAD-dependent epimerase/dehydratase" evidence="4">
    <location>
        <begin position="4"/>
        <end position="185"/>
    </location>
</feature>
<proteinExistence type="inferred from homology"/>
<gene>
    <name evidence="5" type="ORF">OWR29_17230</name>
</gene>
<dbReference type="Proteomes" id="UP001151002">
    <property type="component" value="Unassembled WGS sequence"/>
</dbReference>
<dbReference type="PANTHER" id="PTHR43103">
    <property type="entry name" value="NUCLEOSIDE-DIPHOSPHATE-SUGAR EPIMERASE"/>
    <property type="match status" value="1"/>
</dbReference>
<dbReference type="Pfam" id="PF01370">
    <property type="entry name" value="Epimerase"/>
    <property type="match status" value="1"/>
</dbReference>
<evidence type="ECO:0000256" key="1">
    <source>
        <dbReference type="ARBA" id="ARBA00007637"/>
    </source>
</evidence>
<comment type="caution">
    <text evidence="5">The sequence shown here is derived from an EMBL/GenBank/DDBJ whole genome shotgun (WGS) entry which is preliminary data.</text>
</comment>
<organism evidence="5 6">
    <name type="scientific">Paractinoplanes pyxinae</name>
    <dbReference type="NCBI Taxonomy" id="2997416"/>
    <lineage>
        <taxon>Bacteria</taxon>
        <taxon>Bacillati</taxon>
        <taxon>Actinomycetota</taxon>
        <taxon>Actinomycetes</taxon>
        <taxon>Micromonosporales</taxon>
        <taxon>Micromonosporaceae</taxon>
        <taxon>Paractinoplanes</taxon>
    </lineage>
</organism>